<evidence type="ECO:0000256" key="9">
    <source>
        <dbReference type="SAM" id="MobiDB-lite"/>
    </source>
</evidence>
<feature type="transmembrane region" description="Helical" evidence="10">
    <location>
        <begin position="95"/>
        <end position="114"/>
    </location>
</feature>
<feature type="transmembrane region" description="Helical" evidence="10">
    <location>
        <begin position="349"/>
        <end position="371"/>
    </location>
</feature>
<comment type="caution">
    <text evidence="12">The sequence shown here is derived from an EMBL/GenBank/DDBJ whole genome shotgun (WGS) entry which is preliminary data.</text>
</comment>
<evidence type="ECO:0000256" key="2">
    <source>
        <dbReference type="ARBA" id="ARBA00006523"/>
    </source>
</evidence>
<feature type="region of interest" description="Disordered" evidence="9">
    <location>
        <begin position="441"/>
        <end position="464"/>
    </location>
</feature>
<sequence>MCSLKGRRAWQWGGAVRPPPHCGLQCWDVLLAAPVTHPAPPTHGSPVRLLLAVLRLPHAARLALSVFLLGFALSLAVPFMALFAVQEAGLSPLQLGIFLSLNAIGAVLMATRLARWSDRWPSRKPLVLLTLAAGAAAYALLAVVRSYPALLVVGAVFLGTGTAAFPQVFSLARAALQEVPGDLAERAMTALRSVFSLSWVVGPGLGALALAHLDFAGVFALASGCFALAALSLLWVPGRPPRATVGPDQPATAEPRRAVLWAALAFVLYGMAMSMGMTFFPLFVTGTLGQSEGLVGVLVGLCALLEIPVMLALVAWRGPPPVARLVTAGMGLFTLHFALLLLAQGTAALVAAQVLRAVVLALLAGLGMTYFQTLMPGRFAAATTLFANTGSLGGMLSGITAGAWAQTFGYRSVFLLCAALTGAAWLLMLWRGQAQGGAMKGGAVKGPDTAETAGAAHPVSAPRG</sequence>
<organism evidence="12 13">
    <name type="scientific">Deinococcus arcticus</name>
    <dbReference type="NCBI Taxonomy" id="2136176"/>
    <lineage>
        <taxon>Bacteria</taxon>
        <taxon>Thermotogati</taxon>
        <taxon>Deinococcota</taxon>
        <taxon>Deinococci</taxon>
        <taxon>Deinococcales</taxon>
        <taxon>Deinococcaceae</taxon>
        <taxon>Deinococcus</taxon>
    </lineage>
</organism>
<feature type="transmembrane region" description="Helical" evidence="10">
    <location>
        <begin position="258"/>
        <end position="282"/>
    </location>
</feature>
<dbReference type="Gene3D" id="1.20.1250.20">
    <property type="entry name" value="MFS general substrate transporter like domains"/>
    <property type="match status" value="2"/>
</dbReference>
<dbReference type="PROSITE" id="PS50850">
    <property type="entry name" value="MFS"/>
    <property type="match status" value="1"/>
</dbReference>
<dbReference type="Pfam" id="PF07690">
    <property type="entry name" value="MFS_1"/>
    <property type="match status" value="1"/>
</dbReference>
<keyword evidence="6 10" id="KW-0812">Transmembrane</keyword>
<keyword evidence="8 10" id="KW-0472">Membrane</keyword>
<feature type="transmembrane region" description="Helical" evidence="10">
    <location>
        <begin position="190"/>
        <end position="210"/>
    </location>
</feature>
<evidence type="ECO:0000256" key="8">
    <source>
        <dbReference type="ARBA" id="ARBA00023136"/>
    </source>
</evidence>
<proteinExistence type="inferred from homology"/>
<gene>
    <name evidence="12" type="ORF">C8263_02230</name>
</gene>
<comment type="similarity">
    <text evidence="2">Belongs to the major facilitator superfamily. Set transporter family.</text>
</comment>
<feature type="domain" description="Major facilitator superfamily (MFS) profile" evidence="11">
    <location>
        <begin position="58"/>
        <end position="436"/>
    </location>
</feature>
<keyword evidence="13" id="KW-1185">Reference proteome</keyword>
<dbReference type="Proteomes" id="UP000240317">
    <property type="component" value="Unassembled WGS sequence"/>
</dbReference>
<evidence type="ECO:0000256" key="4">
    <source>
        <dbReference type="ARBA" id="ARBA00022475"/>
    </source>
</evidence>
<dbReference type="InterPro" id="IPR011701">
    <property type="entry name" value="MFS"/>
</dbReference>
<keyword evidence="5" id="KW-0762">Sugar transport</keyword>
<feature type="transmembrane region" description="Helical" evidence="10">
    <location>
        <begin position="62"/>
        <end position="83"/>
    </location>
</feature>
<evidence type="ECO:0000256" key="5">
    <source>
        <dbReference type="ARBA" id="ARBA00022597"/>
    </source>
</evidence>
<evidence type="ECO:0000259" key="11">
    <source>
        <dbReference type="PROSITE" id="PS50850"/>
    </source>
</evidence>
<dbReference type="PANTHER" id="PTHR23535">
    <property type="entry name" value="SUGAR EFFLUX TRANSPORTER A-RELATED"/>
    <property type="match status" value="1"/>
</dbReference>
<dbReference type="AlphaFoldDB" id="A0A2T3WDF9"/>
<dbReference type="PANTHER" id="PTHR23535:SF2">
    <property type="entry name" value="SUGAR EFFLUX TRANSPORTER A-RELATED"/>
    <property type="match status" value="1"/>
</dbReference>
<accession>A0A2T3WDF9</accession>
<dbReference type="EMBL" id="PYSV01000001">
    <property type="protein sequence ID" value="PTA69844.1"/>
    <property type="molecule type" value="Genomic_DNA"/>
</dbReference>
<dbReference type="SUPFAM" id="SSF103473">
    <property type="entry name" value="MFS general substrate transporter"/>
    <property type="match status" value="2"/>
</dbReference>
<protein>
    <submittedName>
        <fullName evidence="12">MFS transporter</fullName>
    </submittedName>
</protein>
<evidence type="ECO:0000256" key="7">
    <source>
        <dbReference type="ARBA" id="ARBA00022989"/>
    </source>
</evidence>
<dbReference type="CDD" id="cd17471">
    <property type="entry name" value="MFS_Set"/>
    <property type="match status" value="1"/>
</dbReference>
<comment type="subcellular location">
    <subcellularLocation>
        <location evidence="1">Cell membrane</location>
        <topology evidence="1">Multi-pass membrane protein</topology>
    </subcellularLocation>
</comment>
<keyword evidence="7 10" id="KW-1133">Transmembrane helix</keyword>
<name>A0A2T3WDF9_9DEIO</name>
<evidence type="ECO:0000313" key="12">
    <source>
        <dbReference type="EMBL" id="PTA69844.1"/>
    </source>
</evidence>
<evidence type="ECO:0000313" key="13">
    <source>
        <dbReference type="Proteomes" id="UP000240317"/>
    </source>
</evidence>
<feature type="transmembrane region" description="Helical" evidence="10">
    <location>
        <begin position="126"/>
        <end position="144"/>
    </location>
</feature>
<dbReference type="GO" id="GO:0005886">
    <property type="term" value="C:plasma membrane"/>
    <property type="evidence" value="ECO:0007669"/>
    <property type="project" value="UniProtKB-SubCell"/>
</dbReference>
<keyword evidence="4" id="KW-1003">Cell membrane</keyword>
<evidence type="ECO:0000256" key="1">
    <source>
        <dbReference type="ARBA" id="ARBA00004651"/>
    </source>
</evidence>
<feature type="transmembrane region" description="Helical" evidence="10">
    <location>
        <begin position="383"/>
        <end position="404"/>
    </location>
</feature>
<dbReference type="InterPro" id="IPR020846">
    <property type="entry name" value="MFS_dom"/>
</dbReference>
<feature type="transmembrane region" description="Helical" evidence="10">
    <location>
        <begin position="294"/>
        <end position="315"/>
    </location>
</feature>
<evidence type="ECO:0000256" key="10">
    <source>
        <dbReference type="SAM" id="Phobius"/>
    </source>
</evidence>
<keyword evidence="3" id="KW-0813">Transport</keyword>
<reference evidence="12 13" key="1">
    <citation type="submission" date="2018-03" db="EMBL/GenBank/DDBJ databases">
        <title>Draft genome of Deinococcus sp. OD32.</title>
        <authorList>
            <person name="Wang X.-P."/>
            <person name="Du Z.-J."/>
        </authorList>
    </citation>
    <scope>NUCLEOTIDE SEQUENCE [LARGE SCALE GENOMIC DNA]</scope>
    <source>
        <strain evidence="12 13">OD32</strain>
    </source>
</reference>
<feature type="transmembrane region" description="Helical" evidence="10">
    <location>
        <begin position="150"/>
        <end position="169"/>
    </location>
</feature>
<dbReference type="InterPro" id="IPR036259">
    <property type="entry name" value="MFS_trans_sf"/>
</dbReference>
<dbReference type="GO" id="GO:0022857">
    <property type="term" value="F:transmembrane transporter activity"/>
    <property type="evidence" value="ECO:0007669"/>
    <property type="project" value="InterPro"/>
</dbReference>
<feature type="transmembrane region" description="Helical" evidence="10">
    <location>
        <begin position="216"/>
        <end position="237"/>
    </location>
</feature>
<evidence type="ECO:0000256" key="6">
    <source>
        <dbReference type="ARBA" id="ARBA00022692"/>
    </source>
</evidence>
<feature type="transmembrane region" description="Helical" evidence="10">
    <location>
        <begin position="322"/>
        <end position="343"/>
    </location>
</feature>
<feature type="transmembrane region" description="Helical" evidence="10">
    <location>
        <begin position="410"/>
        <end position="430"/>
    </location>
</feature>
<evidence type="ECO:0000256" key="3">
    <source>
        <dbReference type="ARBA" id="ARBA00022448"/>
    </source>
</evidence>